<dbReference type="CDD" id="cd00067">
    <property type="entry name" value="GAL4"/>
    <property type="match status" value="1"/>
</dbReference>
<dbReference type="GO" id="GO:0000981">
    <property type="term" value="F:DNA-binding transcription factor activity, RNA polymerase II-specific"/>
    <property type="evidence" value="ECO:0007669"/>
    <property type="project" value="InterPro"/>
</dbReference>
<evidence type="ECO:0000313" key="10">
    <source>
        <dbReference type="Proteomes" id="UP000829364"/>
    </source>
</evidence>
<evidence type="ECO:0000256" key="5">
    <source>
        <dbReference type="ARBA" id="ARBA00023163"/>
    </source>
</evidence>
<feature type="domain" description="Zn(2)-C6 fungal-type" evidence="8">
    <location>
        <begin position="351"/>
        <end position="379"/>
    </location>
</feature>
<dbReference type="PANTHER" id="PTHR36206">
    <property type="entry name" value="ASPERCRYPTIN BIOSYNTHESIS CLUSTER-SPECIFIC TRANSCRIPTION REGULATOR ATNN-RELATED"/>
    <property type="match status" value="1"/>
</dbReference>
<evidence type="ECO:0000256" key="6">
    <source>
        <dbReference type="ARBA" id="ARBA00023242"/>
    </source>
</evidence>
<dbReference type="PANTHER" id="PTHR36206:SF13">
    <property type="entry name" value="TRANSCRIPTIONAL REGULATORY PROTEIN MOC3"/>
    <property type="match status" value="1"/>
</dbReference>
<feature type="compositionally biased region" description="Low complexity" evidence="7">
    <location>
        <begin position="123"/>
        <end position="165"/>
    </location>
</feature>
<protein>
    <recommendedName>
        <fullName evidence="8">Zn(2)-C6 fungal-type domain-containing protein</fullName>
    </recommendedName>
</protein>
<dbReference type="SUPFAM" id="SSF57701">
    <property type="entry name" value="Zn2/Cys6 DNA-binding domain"/>
    <property type="match status" value="1"/>
</dbReference>
<organism evidence="9 10">
    <name type="scientific">Purpureocillium takamizusanense</name>
    <dbReference type="NCBI Taxonomy" id="2060973"/>
    <lineage>
        <taxon>Eukaryota</taxon>
        <taxon>Fungi</taxon>
        <taxon>Dikarya</taxon>
        <taxon>Ascomycota</taxon>
        <taxon>Pezizomycotina</taxon>
        <taxon>Sordariomycetes</taxon>
        <taxon>Hypocreomycetidae</taxon>
        <taxon>Hypocreales</taxon>
        <taxon>Ophiocordycipitaceae</taxon>
        <taxon>Purpureocillium</taxon>
    </lineage>
</organism>
<dbReference type="SMART" id="SM00066">
    <property type="entry name" value="GAL4"/>
    <property type="match status" value="1"/>
</dbReference>
<proteinExistence type="predicted"/>
<feature type="compositionally biased region" description="Pro residues" evidence="7">
    <location>
        <begin position="404"/>
        <end position="417"/>
    </location>
</feature>
<evidence type="ECO:0000256" key="4">
    <source>
        <dbReference type="ARBA" id="ARBA00023125"/>
    </source>
</evidence>
<evidence type="ECO:0000259" key="8">
    <source>
        <dbReference type="PROSITE" id="PS50048"/>
    </source>
</evidence>
<dbReference type="RefSeq" id="XP_047838147.1">
    <property type="nucleotide sequence ID" value="XM_047982185.1"/>
</dbReference>
<dbReference type="OrthoDB" id="5375558at2759"/>
<dbReference type="EMBL" id="CP086354">
    <property type="protein sequence ID" value="UNI14666.1"/>
    <property type="molecule type" value="Genomic_DNA"/>
</dbReference>
<feature type="region of interest" description="Disordered" evidence="7">
    <location>
        <begin position="390"/>
        <end position="457"/>
    </location>
</feature>
<feature type="compositionally biased region" description="Pro residues" evidence="7">
    <location>
        <begin position="31"/>
        <end position="48"/>
    </location>
</feature>
<keyword evidence="5" id="KW-0804">Transcription</keyword>
<dbReference type="InterPro" id="IPR036864">
    <property type="entry name" value="Zn2-C6_fun-type_DNA-bd_sf"/>
</dbReference>
<evidence type="ECO:0000256" key="1">
    <source>
        <dbReference type="ARBA" id="ARBA00022723"/>
    </source>
</evidence>
<keyword evidence="2" id="KW-0862">Zinc</keyword>
<name>A0A9Q8Q8J7_9HYPO</name>
<dbReference type="Proteomes" id="UP000829364">
    <property type="component" value="Chromosome 1"/>
</dbReference>
<dbReference type="GO" id="GO:0003677">
    <property type="term" value="F:DNA binding"/>
    <property type="evidence" value="ECO:0007669"/>
    <property type="project" value="UniProtKB-KW"/>
</dbReference>
<feature type="compositionally biased region" description="Low complexity" evidence="7">
    <location>
        <begin position="435"/>
        <end position="454"/>
    </location>
</feature>
<feature type="region of interest" description="Disordered" evidence="7">
    <location>
        <begin position="1"/>
        <end position="197"/>
    </location>
</feature>
<keyword evidence="3" id="KW-0805">Transcription regulation</keyword>
<dbReference type="InterPro" id="IPR052360">
    <property type="entry name" value="Transcr_Regulatory_Proteins"/>
</dbReference>
<feature type="region of interest" description="Disordered" evidence="7">
    <location>
        <begin position="473"/>
        <end position="548"/>
    </location>
</feature>
<evidence type="ECO:0000256" key="2">
    <source>
        <dbReference type="ARBA" id="ARBA00022833"/>
    </source>
</evidence>
<reference evidence="9" key="1">
    <citation type="submission" date="2021-11" db="EMBL/GenBank/DDBJ databases">
        <title>Purpureocillium_takamizusanense_genome.</title>
        <authorList>
            <person name="Nguyen N.-H."/>
        </authorList>
    </citation>
    <scope>NUCLEOTIDE SEQUENCE</scope>
    <source>
        <strain evidence="9">PT3</strain>
    </source>
</reference>
<accession>A0A9Q8Q8J7</accession>
<dbReference type="GO" id="GO:0008270">
    <property type="term" value="F:zinc ion binding"/>
    <property type="evidence" value="ECO:0007669"/>
    <property type="project" value="InterPro"/>
</dbReference>
<evidence type="ECO:0000256" key="3">
    <source>
        <dbReference type="ARBA" id="ARBA00023015"/>
    </source>
</evidence>
<dbReference type="Pfam" id="PF00172">
    <property type="entry name" value="Zn_clus"/>
    <property type="match status" value="1"/>
</dbReference>
<evidence type="ECO:0000313" key="9">
    <source>
        <dbReference type="EMBL" id="UNI14666.1"/>
    </source>
</evidence>
<dbReference type="KEGG" id="ptkz:JDV02_001270"/>
<gene>
    <name evidence="9" type="ORF">JDV02_001270</name>
</gene>
<feature type="compositionally biased region" description="Low complexity" evidence="7">
    <location>
        <begin position="14"/>
        <end position="30"/>
    </location>
</feature>
<dbReference type="Gene3D" id="4.10.240.10">
    <property type="entry name" value="Zn(2)-C6 fungal-type DNA-binding domain"/>
    <property type="match status" value="1"/>
</dbReference>
<keyword evidence="10" id="KW-1185">Reference proteome</keyword>
<dbReference type="AlphaFoldDB" id="A0A9Q8Q8J7"/>
<dbReference type="InterPro" id="IPR001138">
    <property type="entry name" value="Zn2Cys6_DnaBD"/>
</dbReference>
<sequence length="838" mass="88331">MSPADDDPARASHEAAAAAAAAVASTAATPPASPPRRLPSPRPAPPPLITTNASTGGATAVAAEPATATPRPSIPSATAPSSSSSSTPAHPEASAPVPASIQATASAIAPSEVPPPPLHASDDAAASAAGSTGATTATVDAANAPPRSRASSDNPNPATAAAAADNLPQHNGDRRASEPEANGNMSSHSPAIPASYHSPHLGYPAGVTAASASPPGAAYVPMTSLPSTPSHYSSYSPATPAPQHHDAYRTIPAATSAPMSLPSMRTIDVLSQQAAGQPSGPSALHHAMSMGVSASLTSASSPSAFYPHHSVPLPSNYGLGHDPMVRYPLHDPRILGSRGPKKEIKRRTKTGCLTCRKRRIKCDETHPTCNNCKKSKRECLGYDPIFRQQAGGAPTNSHIQPAPVSQPPVASPTPPAPASHSTAVPGPRLGNSYGSQPSMLPSSYSSSPSTTLSTGPACQTSAATIGYSQPVTVAPPVSARPDPSYDYPPSIKQEPNFDHTPPIKQEPSYNHPSGIDLDRHPPSTSLPESSRVRDQKPPSQLAAGNHSRARSMKIHEIIDLLGPPPPPQQVSHTEETFNEITKVYHEMYAAALGAFFETTWYYFAENGKMSFPKDANLIEHMASFLKILEAVKANDHAQMAYSGVLETRIVWELACTAYATPDRTNGASRMNLPPEGDAAEARNRLHVVETLLCGEYLMTNPLAPPVADQDPHRSRQFEFWYCLAEFVRKRDSPNSPQAVKAREDMLSRMRRLLDGRENRDVLYSIAVVRELAPNFGPGLGSTLPQHLDETDPKNRLAVASKFILDEAQVTGGTTNVVRRFSDIASRAFVNPGVNVAGR</sequence>
<dbReference type="GeneID" id="72063233"/>
<evidence type="ECO:0000256" key="7">
    <source>
        <dbReference type="SAM" id="MobiDB-lite"/>
    </source>
</evidence>
<dbReference type="PROSITE" id="PS00463">
    <property type="entry name" value="ZN2_CY6_FUNGAL_1"/>
    <property type="match status" value="1"/>
</dbReference>
<keyword evidence="4" id="KW-0238">DNA-binding</keyword>
<feature type="compositionally biased region" description="Low complexity" evidence="7">
    <location>
        <begin position="55"/>
        <end position="96"/>
    </location>
</feature>
<dbReference type="PROSITE" id="PS50048">
    <property type="entry name" value="ZN2_CY6_FUNGAL_2"/>
    <property type="match status" value="1"/>
</dbReference>
<keyword evidence="6" id="KW-0539">Nucleus</keyword>
<keyword evidence="1" id="KW-0479">Metal-binding</keyword>